<dbReference type="RefSeq" id="WP_165105925.1">
    <property type="nucleotide sequence ID" value="NZ_JAAKYA010000017.1"/>
</dbReference>
<keyword evidence="1" id="KW-0732">Signal</keyword>
<name>A0A6M1RP34_9BACT</name>
<feature type="signal peptide" evidence="1">
    <location>
        <begin position="1"/>
        <end position="17"/>
    </location>
</feature>
<feature type="chain" id="PRO_5027063244" evidence="1">
    <location>
        <begin position="18"/>
        <end position="701"/>
    </location>
</feature>
<evidence type="ECO:0000313" key="3">
    <source>
        <dbReference type="Proteomes" id="UP000477311"/>
    </source>
</evidence>
<comment type="caution">
    <text evidence="2">The sequence shown here is derived from an EMBL/GenBank/DDBJ whole genome shotgun (WGS) entry which is preliminary data.</text>
</comment>
<sequence length="701" mass="74888">MKRLLSLLILGCSWAIAGATLYLNEPFDYPDGPLISVSGGLWITHSGTTGQVDVVSGAVFLTQSESEDVSIAITNVPGGAIGSGMLYAGFTVRFTALPSGSGTYFWHFRDTGTSNFRARVFATVSGAAPGKFRFGIANSTNPPVVIPTDCDLETEYKLVVRYDVANAQTTLWLNPASEESTVNRAEDTFSASVFPITFVCLRQSLSSGNGMGSLYLDNLQVGTSFADVHTPGGPPTISGIPHQYLAAGTSTGPLPFEVDDVETAPELLVVTAVSDNEFLVPNDPQHLLLGGAGKQRTLTVTPVPGREGQATIRVTVRDAQGETATMSFNVYVGMPSITAPPNQVAPTNTTVGPLTFEVRDTESNPLTVTAASSNEILVPPANLVVSGTGTQRTIRITPTPNVSGTATITLTVYDGTWSISTNFLVTFHPKFGLVLGDTFDYPDGPLVETSGGFWTTHSGTTGQVQVMQGHVELSRSLTEDVSAGFTNFLQALGSGIVLYTSMKVTFTELPASGGDYFAHFRDVGTVNYRARLYATTGGVAPGRFRLGIANGSVPANAVLPMDLDLNVPYLVILRYNVDTAETTLWVNPADPASLSVTARDSVTPVSLYYFSFRQSSGIGTLTVDDLKVGTAWEDVWEPVAPQPERLRYQWDGRTLTLVWDQPGLRLQEAPSLEGPWSDIVGASSPHTVPTTSGQRFYRLTY</sequence>
<reference evidence="2 3" key="1">
    <citation type="submission" date="2020-02" db="EMBL/GenBank/DDBJ databases">
        <title>Draft genome sequence of Limisphaera ngatamarikiensis NGM72.4T, a thermophilic Verrucomicrobia grouped in subdivision 3.</title>
        <authorList>
            <person name="Carere C.R."/>
            <person name="Steen J."/>
            <person name="Hugenholtz P."/>
            <person name="Stott M.B."/>
        </authorList>
    </citation>
    <scope>NUCLEOTIDE SEQUENCE [LARGE SCALE GENOMIC DNA]</scope>
    <source>
        <strain evidence="2 3">NGM72.4</strain>
    </source>
</reference>
<gene>
    <name evidence="2" type="ORF">G4L39_03405</name>
</gene>
<dbReference type="Proteomes" id="UP000477311">
    <property type="component" value="Unassembled WGS sequence"/>
</dbReference>
<protein>
    <submittedName>
        <fullName evidence="2">Uncharacterized protein</fullName>
    </submittedName>
</protein>
<evidence type="ECO:0000256" key="1">
    <source>
        <dbReference type="SAM" id="SignalP"/>
    </source>
</evidence>
<dbReference type="AlphaFoldDB" id="A0A6M1RP34"/>
<accession>A0A6M1RP34</accession>
<organism evidence="2 3">
    <name type="scientific">Limisphaera ngatamarikiensis</name>
    <dbReference type="NCBI Taxonomy" id="1324935"/>
    <lineage>
        <taxon>Bacteria</taxon>
        <taxon>Pseudomonadati</taxon>
        <taxon>Verrucomicrobiota</taxon>
        <taxon>Verrucomicrobiia</taxon>
        <taxon>Limisphaerales</taxon>
        <taxon>Limisphaeraceae</taxon>
        <taxon>Limisphaera</taxon>
    </lineage>
</organism>
<keyword evidence="3" id="KW-1185">Reference proteome</keyword>
<dbReference type="Gene3D" id="2.60.40.10">
    <property type="entry name" value="Immunoglobulins"/>
    <property type="match status" value="2"/>
</dbReference>
<dbReference type="InterPro" id="IPR013783">
    <property type="entry name" value="Ig-like_fold"/>
</dbReference>
<evidence type="ECO:0000313" key="2">
    <source>
        <dbReference type="EMBL" id="NGO38445.1"/>
    </source>
</evidence>
<proteinExistence type="predicted"/>
<dbReference type="EMBL" id="JAAKYA010000017">
    <property type="protein sequence ID" value="NGO38445.1"/>
    <property type="molecule type" value="Genomic_DNA"/>
</dbReference>